<organism evidence="1">
    <name type="scientific">marine sediment metagenome</name>
    <dbReference type="NCBI Taxonomy" id="412755"/>
    <lineage>
        <taxon>unclassified sequences</taxon>
        <taxon>metagenomes</taxon>
        <taxon>ecological metagenomes</taxon>
    </lineage>
</organism>
<comment type="caution">
    <text evidence="1">The sequence shown here is derived from an EMBL/GenBank/DDBJ whole genome shotgun (WGS) entry which is preliminary data.</text>
</comment>
<dbReference type="AlphaFoldDB" id="X1U9W3"/>
<name>X1U9W3_9ZZZZ</name>
<feature type="non-terminal residue" evidence="1">
    <location>
        <position position="1"/>
    </location>
</feature>
<evidence type="ECO:0000313" key="1">
    <source>
        <dbReference type="EMBL" id="GAJ14328.1"/>
    </source>
</evidence>
<reference evidence="1" key="1">
    <citation type="journal article" date="2014" name="Front. Microbiol.">
        <title>High frequency of phylogenetically diverse reductive dehalogenase-homologous genes in deep subseafloor sedimentary metagenomes.</title>
        <authorList>
            <person name="Kawai M."/>
            <person name="Futagami T."/>
            <person name="Toyoda A."/>
            <person name="Takaki Y."/>
            <person name="Nishi S."/>
            <person name="Hori S."/>
            <person name="Arai W."/>
            <person name="Tsubouchi T."/>
            <person name="Morono Y."/>
            <person name="Uchiyama I."/>
            <person name="Ito T."/>
            <person name="Fujiyama A."/>
            <person name="Inagaki F."/>
            <person name="Takami H."/>
        </authorList>
    </citation>
    <scope>NUCLEOTIDE SEQUENCE</scope>
    <source>
        <strain evidence="1">Expedition CK06-06</strain>
    </source>
</reference>
<dbReference type="EMBL" id="BARW01028579">
    <property type="protein sequence ID" value="GAJ14328.1"/>
    <property type="molecule type" value="Genomic_DNA"/>
</dbReference>
<sequence>LAVDVLAIEDKRELRVVYDVDGNGSSTATQRAAMLIDDYQRRVGYRAYNFANLEDKAQLMTQIVQELSPLTRK</sequence>
<accession>X1U9W3</accession>
<protein>
    <submittedName>
        <fullName evidence="1">Uncharacterized protein</fullName>
    </submittedName>
</protein>
<proteinExistence type="predicted"/>
<gene>
    <name evidence="1" type="ORF">S12H4_46109</name>
</gene>